<dbReference type="FunFam" id="1.20.1250.20:FF:000276">
    <property type="entry name" value="Sugar transporter family protein"/>
    <property type="match status" value="1"/>
</dbReference>
<gene>
    <name evidence="8" type="primary">JEN1</name>
    <name evidence="8" type="ORF">LTR09_002546</name>
</gene>
<feature type="domain" description="Major facilitator superfamily (MFS) profile" evidence="7">
    <location>
        <begin position="66"/>
        <end position="478"/>
    </location>
</feature>
<evidence type="ECO:0000259" key="7">
    <source>
        <dbReference type="PROSITE" id="PS50850"/>
    </source>
</evidence>
<evidence type="ECO:0000256" key="5">
    <source>
        <dbReference type="SAM" id="MobiDB-lite"/>
    </source>
</evidence>
<dbReference type="PANTHER" id="PTHR23508">
    <property type="entry name" value="CARBOXYLIC ACID TRANSPORTER PROTEIN HOMOLOG"/>
    <property type="match status" value="1"/>
</dbReference>
<feature type="transmembrane region" description="Helical" evidence="6">
    <location>
        <begin position="283"/>
        <end position="301"/>
    </location>
</feature>
<dbReference type="InterPro" id="IPR005828">
    <property type="entry name" value="MFS_sugar_transport-like"/>
</dbReference>
<feature type="transmembrane region" description="Helical" evidence="6">
    <location>
        <begin position="351"/>
        <end position="368"/>
    </location>
</feature>
<dbReference type="PANTHER" id="PTHR23508:SF10">
    <property type="entry name" value="CARBOXYLIC ACID TRANSPORTER PROTEIN HOMOLOG"/>
    <property type="match status" value="1"/>
</dbReference>
<dbReference type="GO" id="GO:0005886">
    <property type="term" value="C:plasma membrane"/>
    <property type="evidence" value="ECO:0007669"/>
    <property type="project" value="TreeGrafter"/>
</dbReference>
<dbReference type="GO" id="GO:0015355">
    <property type="term" value="F:secondary active monocarboxylate transmembrane transporter activity"/>
    <property type="evidence" value="ECO:0007669"/>
    <property type="project" value="TreeGrafter"/>
</dbReference>
<sequence>MSYAKDGEPAEYAEQANGRHVKDHPNDNMSVGRYLATRISTLKPPMDKLENPFTLLGMLNFKQWMFFLVAFLGWTWDAFDFFTVSLTVHQLAETFDKSTKDITWGITLVLMLRSIRNLLNHVGAIAFGIAADRYGRKWPFILNLFLFIVLELGTGFCQTYTQFLGVRAIYGIAMGGLYGNAAATALEDCPERARGLISGMLQQGYAFGYLLATAFARGLVDTTPHGWRPLYWFGAAVPVLIIGFRLCLGETDSYMERKRLRAAGDSAGKTFVAEGKVALKRHWMLLIYMVLLMAGFNFMSHGSQDLYPTMLENQYQFSSDAVTVTQVVANLGAMTGGTVVGYLSQMLGRRFSIIYISVVGGALLYPYSFTGSEKVAAAAFFEQFCVQGAWGVIPIHLMELSPGGYRTFVVGTSYQLGNLISSASSTIEATIGERFPLPSITKDGETVERYAYGKVICIFMACVFVYVIILTILGPEYKGRKMDAASDQDLQEARGIRGAAHDHDHSGSDEEKNEKV</sequence>
<dbReference type="Gene3D" id="1.20.1250.20">
    <property type="entry name" value="MFS general substrate transporter like domains"/>
    <property type="match status" value="2"/>
</dbReference>
<dbReference type="AlphaFoldDB" id="A0AAJ0LV69"/>
<comment type="subcellular location">
    <subcellularLocation>
        <location evidence="1">Membrane</location>
        <topology evidence="1">Multi-pass membrane protein</topology>
    </subcellularLocation>
</comment>
<dbReference type="EMBL" id="JAWDJX010000005">
    <property type="protein sequence ID" value="KAK3056753.1"/>
    <property type="molecule type" value="Genomic_DNA"/>
</dbReference>
<keyword evidence="4 6" id="KW-0472">Membrane</keyword>
<feature type="region of interest" description="Disordered" evidence="5">
    <location>
        <begin position="1"/>
        <end position="23"/>
    </location>
</feature>
<feature type="region of interest" description="Disordered" evidence="5">
    <location>
        <begin position="488"/>
        <end position="516"/>
    </location>
</feature>
<dbReference type="GO" id="GO:0035879">
    <property type="term" value="P:plasma membrane lactate transport"/>
    <property type="evidence" value="ECO:0007669"/>
    <property type="project" value="TreeGrafter"/>
</dbReference>
<feature type="transmembrane region" description="Helical" evidence="6">
    <location>
        <begin position="167"/>
        <end position="186"/>
    </location>
</feature>
<feature type="transmembrane region" description="Helical" evidence="6">
    <location>
        <begin position="102"/>
        <end position="119"/>
    </location>
</feature>
<name>A0AAJ0LV69_9PEZI</name>
<dbReference type="SUPFAM" id="SSF103473">
    <property type="entry name" value="MFS general substrate transporter"/>
    <property type="match status" value="1"/>
</dbReference>
<evidence type="ECO:0000256" key="6">
    <source>
        <dbReference type="SAM" id="Phobius"/>
    </source>
</evidence>
<protein>
    <submittedName>
        <fullName evidence="8">Carboxylic acid transporter</fullName>
    </submittedName>
</protein>
<evidence type="ECO:0000256" key="1">
    <source>
        <dbReference type="ARBA" id="ARBA00004141"/>
    </source>
</evidence>
<evidence type="ECO:0000313" key="9">
    <source>
        <dbReference type="Proteomes" id="UP001271007"/>
    </source>
</evidence>
<feature type="transmembrane region" description="Helical" evidence="6">
    <location>
        <begin position="64"/>
        <end position="82"/>
    </location>
</feature>
<keyword evidence="9" id="KW-1185">Reference proteome</keyword>
<feature type="transmembrane region" description="Helical" evidence="6">
    <location>
        <begin position="451"/>
        <end position="473"/>
    </location>
</feature>
<evidence type="ECO:0000256" key="3">
    <source>
        <dbReference type="ARBA" id="ARBA00022989"/>
    </source>
</evidence>
<feature type="compositionally biased region" description="Basic and acidic residues" evidence="5">
    <location>
        <begin position="491"/>
        <end position="516"/>
    </location>
</feature>
<keyword evidence="2 6" id="KW-0812">Transmembrane</keyword>
<accession>A0AAJ0LV69</accession>
<comment type="caution">
    <text evidence="8">The sequence shown here is derived from an EMBL/GenBank/DDBJ whole genome shotgun (WGS) entry which is preliminary data.</text>
</comment>
<feature type="transmembrane region" description="Helical" evidence="6">
    <location>
        <begin position="321"/>
        <end position="344"/>
    </location>
</feature>
<dbReference type="FunFam" id="1.20.1250.20:FF:000190">
    <property type="entry name" value="Sugar transporter family protein"/>
    <property type="match status" value="1"/>
</dbReference>
<dbReference type="PROSITE" id="PS50850">
    <property type="entry name" value="MFS"/>
    <property type="match status" value="1"/>
</dbReference>
<dbReference type="InterPro" id="IPR036259">
    <property type="entry name" value="MFS_trans_sf"/>
</dbReference>
<dbReference type="Pfam" id="PF00083">
    <property type="entry name" value="Sugar_tr"/>
    <property type="match status" value="1"/>
</dbReference>
<feature type="transmembrane region" description="Helical" evidence="6">
    <location>
        <begin position="140"/>
        <end position="161"/>
    </location>
</feature>
<evidence type="ECO:0000256" key="2">
    <source>
        <dbReference type="ARBA" id="ARBA00022692"/>
    </source>
</evidence>
<feature type="transmembrane region" description="Helical" evidence="6">
    <location>
        <begin position="198"/>
        <end position="218"/>
    </location>
</feature>
<dbReference type="CDD" id="cd17316">
    <property type="entry name" value="MFS_SV2_like"/>
    <property type="match status" value="1"/>
</dbReference>
<evidence type="ECO:0000256" key="4">
    <source>
        <dbReference type="ARBA" id="ARBA00023136"/>
    </source>
</evidence>
<proteinExistence type="predicted"/>
<dbReference type="Proteomes" id="UP001271007">
    <property type="component" value="Unassembled WGS sequence"/>
</dbReference>
<feature type="transmembrane region" description="Helical" evidence="6">
    <location>
        <begin position="230"/>
        <end position="248"/>
    </location>
</feature>
<organism evidence="8 9">
    <name type="scientific">Extremus antarcticus</name>
    <dbReference type="NCBI Taxonomy" id="702011"/>
    <lineage>
        <taxon>Eukaryota</taxon>
        <taxon>Fungi</taxon>
        <taxon>Dikarya</taxon>
        <taxon>Ascomycota</taxon>
        <taxon>Pezizomycotina</taxon>
        <taxon>Dothideomycetes</taxon>
        <taxon>Dothideomycetidae</taxon>
        <taxon>Mycosphaerellales</taxon>
        <taxon>Extremaceae</taxon>
        <taxon>Extremus</taxon>
    </lineage>
</organism>
<dbReference type="InterPro" id="IPR020846">
    <property type="entry name" value="MFS_dom"/>
</dbReference>
<keyword evidence="3 6" id="KW-1133">Transmembrane helix</keyword>
<reference evidence="8" key="1">
    <citation type="submission" date="2023-04" db="EMBL/GenBank/DDBJ databases">
        <title>Black Yeasts Isolated from many extreme environments.</title>
        <authorList>
            <person name="Coleine C."/>
            <person name="Stajich J.E."/>
            <person name="Selbmann L."/>
        </authorList>
    </citation>
    <scope>NUCLEOTIDE SEQUENCE</scope>
    <source>
        <strain evidence="8">CCFEE 5312</strain>
    </source>
</reference>
<evidence type="ECO:0000313" key="8">
    <source>
        <dbReference type="EMBL" id="KAK3056753.1"/>
    </source>
</evidence>